<reference evidence="5" key="1">
    <citation type="submission" date="2016-10" db="EMBL/GenBank/DDBJ databases">
        <title>The complete genome sequence of the rumen bacterium Butyrivibrio hungatei MB2003.</title>
        <authorList>
            <person name="Palevich N."/>
            <person name="Kelly W.J."/>
            <person name="Leahy S.C."/>
            <person name="Altermann E."/>
            <person name="Rakonjac J."/>
            <person name="Attwood G.T."/>
        </authorList>
    </citation>
    <scope>NUCLEOTIDE SEQUENCE [LARGE SCALE GENOMIC DNA]</scope>
    <source>
        <strain evidence="5">MB2003</strain>
    </source>
</reference>
<feature type="domain" description="NADPH-dependent FMN reductase-like" evidence="3">
    <location>
        <begin position="3"/>
        <end position="120"/>
    </location>
</feature>
<dbReference type="AlphaFoldDB" id="A0A1D9NYM9"/>
<evidence type="ECO:0000256" key="2">
    <source>
        <dbReference type="ARBA" id="ARBA00022643"/>
    </source>
</evidence>
<dbReference type="KEGG" id="bhu:bhn_I0269"/>
<dbReference type="Gene3D" id="3.40.50.360">
    <property type="match status" value="1"/>
</dbReference>
<evidence type="ECO:0000259" key="3">
    <source>
        <dbReference type="Pfam" id="PF03358"/>
    </source>
</evidence>
<protein>
    <submittedName>
        <fullName evidence="4">NADPH-dependent FMN reductase</fullName>
    </submittedName>
</protein>
<sequence length="180" mass="19765">MSKVLVISTSLRAKSNSDILTEKLIEGAKASGHDVEHVSLKGKNIGFCIGCLACQNTQRCVINDDAVKIAEKVKNSDTLVFATPIYYYEMSGQMKTLLDRLNPLYPSDYKFRNVYMLSVAAEDEEFVPKKAESGLQGWVDCFEKAEFSGSLFCGGIGNMGEASSKSEELSEAYDFGKALK</sequence>
<dbReference type="Proteomes" id="UP000179284">
    <property type="component" value="Chromosome I"/>
</dbReference>
<dbReference type="RefSeq" id="WP_071175094.1">
    <property type="nucleotide sequence ID" value="NZ_CP017831.1"/>
</dbReference>
<dbReference type="InterPro" id="IPR051796">
    <property type="entry name" value="ISF_SsuE-like"/>
</dbReference>
<name>A0A1D9NYM9_9FIRM</name>
<evidence type="ECO:0000313" key="4">
    <source>
        <dbReference type="EMBL" id="AOZ95304.1"/>
    </source>
</evidence>
<keyword evidence="1" id="KW-0285">Flavoprotein</keyword>
<dbReference type="SUPFAM" id="SSF52218">
    <property type="entry name" value="Flavoproteins"/>
    <property type="match status" value="1"/>
</dbReference>
<dbReference type="InterPro" id="IPR005025">
    <property type="entry name" value="FMN_Rdtase-like_dom"/>
</dbReference>
<dbReference type="GO" id="GO:0016491">
    <property type="term" value="F:oxidoreductase activity"/>
    <property type="evidence" value="ECO:0007669"/>
    <property type="project" value="InterPro"/>
</dbReference>
<dbReference type="InterPro" id="IPR029039">
    <property type="entry name" value="Flavoprotein-like_sf"/>
</dbReference>
<dbReference type="PANTHER" id="PTHR43278:SF2">
    <property type="entry name" value="IRON-SULFUR FLAVOPROTEIN"/>
    <property type="match status" value="1"/>
</dbReference>
<accession>A0A1D9NYM9</accession>
<dbReference type="PANTHER" id="PTHR43278">
    <property type="entry name" value="NAD(P)H-DEPENDENT FMN-CONTAINING OXIDOREDUCTASE YWQN-RELATED"/>
    <property type="match status" value="1"/>
</dbReference>
<organism evidence="4 5">
    <name type="scientific">Butyrivibrio hungatei</name>
    <dbReference type="NCBI Taxonomy" id="185008"/>
    <lineage>
        <taxon>Bacteria</taxon>
        <taxon>Bacillati</taxon>
        <taxon>Bacillota</taxon>
        <taxon>Clostridia</taxon>
        <taxon>Lachnospirales</taxon>
        <taxon>Lachnospiraceae</taxon>
        <taxon>Butyrivibrio</taxon>
    </lineage>
</organism>
<dbReference type="EMBL" id="CP017831">
    <property type="protein sequence ID" value="AOZ95304.1"/>
    <property type="molecule type" value="Genomic_DNA"/>
</dbReference>
<proteinExistence type="predicted"/>
<dbReference type="OrthoDB" id="9805976at2"/>
<evidence type="ECO:0000256" key="1">
    <source>
        <dbReference type="ARBA" id="ARBA00022630"/>
    </source>
</evidence>
<dbReference type="Pfam" id="PF03358">
    <property type="entry name" value="FMN_red"/>
    <property type="match status" value="1"/>
</dbReference>
<evidence type="ECO:0000313" key="5">
    <source>
        <dbReference type="Proteomes" id="UP000179284"/>
    </source>
</evidence>
<keyword evidence="2" id="KW-0288">FMN</keyword>
<gene>
    <name evidence="4" type="ORF">bhn_I0269</name>
</gene>
<keyword evidence="5" id="KW-1185">Reference proteome</keyword>